<dbReference type="Pfam" id="PF12937">
    <property type="entry name" value="F-box-like"/>
    <property type="match status" value="1"/>
</dbReference>
<feature type="region of interest" description="Disordered" evidence="3">
    <location>
        <begin position="37"/>
        <end position="95"/>
    </location>
</feature>
<dbReference type="OrthoDB" id="10257471at2759"/>
<dbReference type="SUPFAM" id="SSF52047">
    <property type="entry name" value="RNI-like"/>
    <property type="match status" value="1"/>
</dbReference>
<evidence type="ECO:0000259" key="4">
    <source>
        <dbReference type="PROSITE" id="PS50181"/>
    </source>
</evidence>
<evidence type="ECO:0000313" key="5">
    <source>
        <dbReference type="Ensembl" id="ENSLLEP00000008564.1"/>
    </source>
</evidence>
<dbReference type="InterPro" id="IPR001611">
    <property type="entry name" value="Leu-rich_rpt"/>
</dbReference>
<dbReference type="InterPro" id="IPR032675">
    <property type="entry name" value="LRR_dom_sf"/>
</dbReference>
<dbReference type="Pfam" id="PF13516">
    <property type="entry name" value="LRR_6"/>
    <property type="match status" value="2"/>
</dbReference>
<dbReference type="CDD" id="cd22139">
    <property type="entry name" value="F-box_unchar"/>
    <property type="match status" value="1"/>
</dbReference>
<dbReference type="Gene3D" id="3.80.10.10">
    <property type="entry name" value="Ribonuclease Inhibitor"/>
    <property type="match status" value="2"/>
</dbReference>
<feature type="compositionally biased region" description="Polar residues" evidence="3">
    <location>
        <begin position="37"/>
        <end position="55"/>
    </location>
</feature>
<feature type="domain" description="F-box" evidence="4">
    <location>
        <begin position="837"/>
        <end position="883"/>
    </location>
</feature>
<dbReference type="Proteomes" id="UP000694569">
    <property type="component" value="Unplaced"/>
</dbReference>
<proteinExistence type="predicted"/>
<name>A0A8C5M4A5_9ANUR</name>
<dbReference type="AlphaFoldDB" id="A0A8C5M4A5"/>
<dbReference type="GO" id="GO:0019005">
    <property type="term" value="C:SCF ubiquitin ligase complex"/>
    <property type="evidence" value="ECO:0007669"/>
    <property type="project" value="TreeGrafter"/>
</dbReference>
<dbReference type="PANTHER" id="PTHR13318">
    <property type="entry name" value="PARTNER OF PAIRED, ISOFORM B-RELATED"/>
    <property type="match status" value="1"/>
</dbReference>
<keyword evidence="1" id="KW-0433">Leucine-rich repeat</keyword>
<dbReference type="InterPro" id="IPR001810">
    <property type="entry name" value="F-box_dom"/>
</dbReference>
<feature type="compositionally biased region" description="Polar residues" evidence="3">
    <location>
        <begin position="61"/>
        <end position="72"/>
    </location>
</feature>
<evidence type="ECO:0000313" key="6">
    <source>
        <dbReference type="Proteomes" id="UP000694569"/>
    </source>
</evidence>
<feature type="compositionally biased region" description="Polar residues" evidence="3">
    <location>
        <begin position="178"/>
        <end position="187"/>
    </location>
</feature>
<feature type="region of interest" description="Disordered" evidence="3">
    <location>
        <begin position="109"/>
        <end position="128"/>
    </location>
</feature>
<organism evidence="5 6">
    <name type="scientific">Leptobrachium leishanense</name>
    <name type="common">Leishan spiny toad</name>
    <dbReference type="NCBI Taxonomy" id="445787"/>
    <lineage>
        <taxon>Eukaryota</taxon>
        <taxon>Metazoa</taxon>
        <taxon>Chordata</taxon>
        <taxon>Craniata</taxon>
        <taxon>Vertebrata</taxon>
        <taxon>Euteleostomi</taxon>
        <taxon>Amphibia</taxon>
        <taxon>Batrachia</taxon>
        <taxon>Anura</taxon>
        <taxon>Pelobatoidea</taxon>
        <taxon>Megophryidae</taxon>
        <taxon>Leptobrachium</taxon>
    </lineage>
</organism>
<dbReference type="GO" id="GO:0031146">
    <property type="term" value="P:SCF-dependent proteasomal ubiquitin-dependent protein catabolic process"/>
    <property type="evidence" value="ECO:0007669"/>
    <property type="project" value="TreeGrafter"/>
</dbReference>
<feature type="region of interest" description="Disordered" evidence="3">
    <location>
        <begin position="380"/>
        <end position="412"/>
    </location>
</feature>
<dbReference type="PANTHER" id="PTHR13318:SF235">
    <property type="entry name" value="F-BOX DOMAIN-CONTAINING PROTEIN"/>
    <property type="match status" value="1"/>
</dbReference>
<dbReference type="SMART" id="SM00367">
    <property type="entry name" value="LRR_CC"/>
    <property type="match status" value="8"/>
</dbReference>
<dbReference type="GeneTree" id="ENSGT00940000172876"/>
<reference evidence="5" key="1">
    <citation type="submission" date="2025-08" db="UniProtKB">
        <authorList>
            <consortium name="Ensembl"/>
        </authorList>
    </citation>
    <scope>IDENTIFICATION</scope>
</reference>
<dbReference type="SUPFAM" id="SSF81383">
    <property type="entry name" value="F-box domain"/>
    <property type="match status" value="1"/>
</dbReference>
<evidence type="ECO:0000256" key="1">
    <source>
        <dbReference type="ARBA" id="ARBA00022614"/>
    </source>
</evidence>
<dbReference type="InterPro" id="IPR036047">
    <property type="entry name" value="F-box-like_dom_sf"/>
</dbReference>
<dbReference type="SMART" id="SM00256">
    <property type="entry name" value="FBOX"/>
    <property type="match status" value="1"/>
</dbReference>
<dbReference type="Ensembl" id="ENSLLET00000008898.1">
    <property type="protein sequence ID" value="ENSLLEP00000008564.1"/>
    <property type="gene ID" value="ENSLLEG00000005386.1"/>
</dbReference>
<reference evidence="5" key="2">
    <citation type="submission" date="2025-09" db="UniProtKB">
        <authorList>
            <consortium name="Ensembl"/>
        </authorList>
    </citation>
    <scope>IDENTIFICATION</scope>
</reference>
<keyword evidence="2" id="KW-0833">Ubl conjugation pathway</keyword>
<feature type="region of interest" description="Disordered" evidence="3">
    <location>
        <begin position="1"/>
        <end position="24"/>
    </location>
</feature>
<accession>A0A8C5M4A5</accession>
<feature type="region of interest" description="Disordered" evidence="3">
    <location>
        <begin position="613"/>
        <end position="637"/>
    </location>
</feature>
<evidence type="ECO:0000256" key="2">
    <source>
        <dbReference type="ARBA" id="ARBA00022786"/>
    </source>
</evidence>
<keyword evidence="6" id="KW-1185">Reference proteome</keyword>
<dbReference type="Pfam" id="PF25372">
    <property type="entry name" value="DUF7885"/>
    <property type="match status" value="1"/>
</dbReference>
<sequence>MEKLIPNTGAPSHEIGQVDTPRTSNLKFLREKRLSYFSQEQSKSSMPGLQGTPRSRGNVGSDIQQPKRSNSPRICRSAPPFRLQQTTSIPNGGPKLIDNEVAKTVSHIPKISPLPQDQTEVSKSEPSTHRSILTSSFISGLDQELLEDSSVPEADKLQHVMTWAQKFLSKWNSGGRLQNSSFVSQDANGMDIPPIKTDDEEPESPAYASTNPTNKILFNALSSSAAFSSPLYDHCTTDLTLVEINNPSAVKRSTKFESDMVHIKKQPYFHDSDEELLPHNRRTTKMTHEEKACFSSNWTDIGNKKKVGASLNVTTQCAFTQDKNNSIKSFRQVSPPTLKSGLNSKNSRNDIYLVKQVDDGRMQDHDKEDILDFSKYEQSDYDSDSTLTVPVGHVKDNQEDEQSSSESSLNTERLNDFLAEFEKRQKDTERSYQSMDNDGSRTDRTYFVKRYTEPDTTRQYGSLTEQSRLGRITGIEKHSYPALSSNNLLEDSKPKFQKVCPVCSFTNGTSTSCCIECGSILFAVQRQHKEGATEKKSVVAMGMLVDELFVCNEIENPQRISEQKPPSKLNVNECNRTHCWEQSSDVTSDCGGSVLEKYLYYVNNLEKLKIKEQRKSSEYNMPSTNSSEESSEDESSLCYNNPNIQSTVIQHQTVHLVDSSDSEESETQFLGATNALLRPGSAYAEKQTTGKRQDLSKNNVMDFNGTNIKSSIDSKLPKSTHIPSRVTGPKRYWEKSSIAWSSYTHGELKPRSSCVQRPVSAETTKSMSCKEDQNKKISYHAATNHNTRPSKASAADVGKYKSSAVAFMKTTNAWAVSEHLSKRKWDGFSETLILDHESLWLHLPDELWISIFSNLSHKDLANVAQVCQRFQYVANDDSLWNVIEITNCHSLNDDSLTNIGCHHPKSLTLYRCHDDIQCITNSGLESLFQNCKDSLTNLKMTNCSGSKFDGDTILLHASQHCRQLTNLDISWNGATDKGVIALVESSACLKSLSVNGCKITDRAIDALVKKHSKSLIKLEVFGCHALTARCLCLVATECTHLQTLNIGRVPKVTDMCLVKIASNLHKMTTLNVTGLNVVRDRTVHHIVKQCSKLENLTLSSCCQVTDVSLVEISTYLQTIKYLDLSGCKKVTDIGIQALARSCRQISYLDLSSTGTGKRGVCLLASYCYNSLECLKISFCMEVTSDAIEKLCNYCKRLKVLHLYGCRISPDLGHFKKFSEKFKIFHDLSIPAANIIGE</sequence>
<feature type="region of interest" description="Disordered" evidence="3">
    <location>
        <begin position="178"/>
        <end position="210"/>
    </location>
</feature>
<protein>
    <recommendedName>
        <fullName evidence="4">F-box domain-containing protein</fullName>
    </recommendedName>
</protein>
<dbReference type="InterPro" id="IPR057207">
    <property type="entry name" value="FBXL15_LRR"/>
</dbReference>
<dbReference type="PROSITE" id="PS50181">
    <property type="entry name" value="FBOX"/>
    <property type="match status" value="1"/>
</dbReference>
<evidence type="ECO:0000256" key="3">
    <source>
        <dbReference type="SAM" id="MobiDB-lite"/>
    </source>
</evidence>
<dbReference type="InterPro" id="IPR006553">
    <property type="entry name" value="Leu-rich_rpt_Cys-con_subtyp"/>
</dbReference>